<name>A0ABV3J6T2_9ACTN</name>
<evidence type="ECO:0000256" key="1">
    <source>
        <dbReference type="SAM" id="MobiDB-lite"/>
    </source>
</evidence>
<dbReference type="EMBL" id="JBFASG010000087">
    <property type="protein sequence ID" value="MEV4928155.1"/>
    <property type="molecule type" value="Genomic_DNA"/>
</dbReference>
<gene>
    <name evidence="2" type="ORF">AB0L03_36035</name>
</gene>
<proteinExistence type="predicted"/>
<feature type="non-terminal residue" evidence="2">
    <location>
        <position position="1"/>
    </location>
</feature>
<protein>
    <submittedName>
        <fullName evidence="2">Uncharacterized protein</fullName>
    </submittedName>
</protein>
<evidence type="ECO:0000313" key="2">
    <source>
        <dbReference type="EMBL" id="MEV4928155.1"/>
    </source>
</evidence>
<dbReference type="Proteomes" id="UP001552479">
    <property type="component" value="Unassembled WGS sequence"/>
</dbReference>
<sequence>RNEESLGIPDPLSKTENSTSPEDRWAVGVAAIADAGDAANSPAARPRAAEVTAYRRAFTLR</sequence>
<accession>A0ABV3J6T2</accession>
<feature type="region of interest" description="Disordered" evidence="1">
    <location>
        <begin position="1"/>
        <end position="23"/>
    </location>
</feature>
<keyword evidence="3" id="KW-1185">Reference proteome</keyword>
<comment type="caution">
    <text evidence="2">The sequence shown here is derived from an EMBL/GenBank/DDBJ whole genome shotgun (WGS) entry which is preliminary data.</text>
</comment>
<evidence type="ECO:0000313" key="3">
    <source>
        <dbReference type="Proteomes" id="UP001552479"/>
    </source>
</evidence>
<reference evidence="2 3" key="1">
    <citation type="submission" date="2024-06" db="EMBL/GenBank/DDBJ databases">
        <title>The Natural Products Discovery Center: Release of the First 8490 Sequenced Strains for Exploring Actinobacteria Biosynthetic Diversity.</title>
        <authorList>
            <person name="Kalkreuter E."/>
            <person name="Kautsar S.A."/>
            <person name="Yang D."/>
            <person name="Bader C.D."/>
            <person name="Teijaro C.N."/>
            <person name="Fluegel L."/>
            <person name="Davis C.M."/>
            <person name="Simpson J.R."/>
            <person name="Lauterbach L."/>
            <person name="Steele A.D."/>
            <person name="Gui C."/>
            <person name="Meng S."/>
            <person name="Li G."/>
            <person name="Viehrig K."/>
            <person name="Ye F."/>
            <person name="Su P."/>
            <person name="Kiefer A.F."/>
            <person name="Nichols A."/>
            <person name="Cepeda A.J."/>
            <person name="Yan W."/>
            <person name="Fan B."/>
            <person name="Jiang Y."/>
            <person name="Adhikari A."/>
            <person name="Zheng C.-J."/>
            <person name="Schuster L."/>
            <person name="Cowan T.M."/>
            <person name="Smanski M.J."/>
            <person name="Chevrette M.G."/>
            <person name="De Carvalho L.P.S."/>
            <person name="Shen B."/>
        </authorList>
    </citation>
    <scope>NUCLEOTIDE SEQUENCE [LARGE SCALE GENOMIC DNA]</scope>
    <source>
        <strain evidence="2 3">NPDC053791</strain>
    </source>
</reference>
<organism evidence="2 3">
    <name type="scientific">Streptomyces roseoverticillatus</name>
    <dbReference type="NCBI Taxonomy" id="66429"/>
    <lineage>
        <taxon>Bacteria</taxon>
        <taxon>Bacillati</taxon>
        <taxon>Actinomycetota</taxon>
        <taxon>Actinomycetes</taxon>
        <taxon>Kitasatosporales</taxon>
        <taxon>Streptomycetaceae</taxon>
        <taxon>Streptomyces</taxon>
    </lineage>
</organism>
<dbReference type="RefSeq" id="WP_366091115.1">
    <property type="nucleotide sequence ID" value="NZ_JBFASG010000087.1"/>
</dbReference>